<sequence>MFLQNLACVSSSNASPSAHIHTDDHRIDKTKVRGRTTTQERDPGYDVRAPRWDSCNTRHQPPEDDPPAKLATFILYNLNFQPRVVPPWNAR</sequence>
<evidence type="ECO:0000313" key="2">
    <source>
        <dbReference type="EMBL" id="KOM26390.1"/>
    </source>
</evidence>
<evidence type="ECO:0000256" key="1">
    <source>
        <dbReference type="SAM" id="MobiDB-lite"/>
    </source>
</evidence>
<dbReference type="Proteomes" id="UP000053144">
    <property type="component" value="Unassembled WGS sequence"/>
</dbReference>
<dbReference type="AlphaFoldDB" id="A0A0L9T714"/>
<accession>A0A0L9T714</accession>
<dbReference type="EMBL" id="KQ258317">
    <property type="protein sequence ID" value="KOM26390.1"/>
    <property type="molecule type" value="Genomic_DNA"/>
</dbReference>
<organism evidence="2 3">
    <name type="scientific">Phaseolus angularis</name>
    <name type="common">Azuki bean</name>
    <name type="synonym">Vigna angularis</name>
    <dbReference type="NCBI Taxonomy" id="3914"/>
    <lineage>
        <taxon>Eukaryota</taxon>
        <taxon>Viridiplantae</taxon>
        <taxon>Streptophyta</taxon>
        <taxon>Embryophyta</taxon>
        <taxon>Tracheophyta</taxon>
        <taxon>Spermatophyta</taxon>
        <taxon>Magnoliopsida</taxon>
        <taxon>eudicotyledons</taxon>
        <taxon>Gunneridae</taxon>
        <taxon>Pentapetalae</taxon>
        <taxon>rosids</taxon>
        <taxon>fabids</taxon>
        <taxon>Fabales</taxon>
        <taxon>Fabaceae</taxon>
        <taxon>Papilionoideae</taxon>
        <taxon>50 kb inversion clade</taxon>
        <taxon>NPAAA clade</taxon>
        <taxon>indigoferoid/millettioid clade</taxon>
        <taxon>Phaseoleae</taxon>
        <taxon>Vigna</taxon>
    </lineage>
</organism>
<feature type="compositionally biased region" description="Basic and acidic residues" evidence="1">
    <location>
        <begin position="20"/>
        <end position="31"/>
    </location>
</feature>
<reference evidence="3" key="1">
    <citation type="journal article" date="2015" name="Proc. Natl. Acad. Sci. U.S.A.">
        <title>Genome sequencing of adzuki bean (Vigna angularis) provides insight into high starch and low fat accumulation and domestication.</title>
        <authorList>
            <person name="Yang K."/>
            <person name="Tian Z."/>
            <person name="Chen C."/>
            <person name="Luo L."/>
            <person name="Zhao B."/>
            <person name="Wang Z."/>
            <person name="Yu L."/>
            <person name="Li Y."/>
            <person name="Sun Y."/>
            <person name="Li W."/>
            <person name="Chen Y."/>
            <person name="Li Y."/>
            <person name="Zhang Y."/>
            <person name="Ai D."/>
            <person name="Zhao J."/>
            <person name="Shang C."/>
            <person name="Ma Y."/>
            <person name="Wu B."/>
            <person name="Wang M."/>
            <person name="Gao L."/>
            <person name="Sun D."/>
            <person name="Zhang P."/>
            <person name="Guo F."/>
            <person name="Wang W."/>
            <person name="Li Y."/>
            <person name="Wang J."/>
            <person name="Varshney R.K."/>
            <person name="Wang J."/>
            <person name="Ling H.Q."/>
            <person name="Wan P."/>
        </authorList>
    </citation>
    <scope>NUCLEOTIDE SEQUENCE</scope>
    <source>
        <strain evidence="3">cv. Jingnong 6</strain>
    </source>
</reference>
<feature type="compositionally biased region" description="Basic and acidic residues" evidence="1">
    <location>
        <begin position="38"/>
        <end position="51"/>
    </location>
</feature>
<gene>
    <name evidence="2" type="ORF">LR48_Vigan263s001300</name>
</gene>
<proteinExistence type="predicted"/>
<evidence type="ECO:0000313" key="3">
    <source>
        <dbReference type="Proteomes" id="UP000053144"/>
    </source>
</evidence>
<dbReference type="Gramene" id="KOM26390">
    <property type="protein sequence ID" value="KOM26390"/>
    <property type="gene ID" value="LR48_Vigan263s001300"/>
</dbReference>
<protein>
    <submittedName>
        <fullName evidence="2">Uncharacterized protein</fullName>
    </submittedName>
</protein>
<feature type="region of interest" description="Disordered" evidence="1">
    <location>
        <begin position="10"/>
        <end position="67"/>
    </location>
</feature>
<name>A0A0L9T714_PHAAN</name>